<dbReference type="PROSITE" id="PS51257">
    <property type="entry name" value="PROKAR_LIPOPROTEIN"/>
    <property type="match status" value="1"/>
</dbReference>
<evidence type="ECO:0000256" key="1">
    <source>
        <dbReference type="SAM" id="MobiDB-lite"/>
    </source>
</evidence>
<evidence type="ECO:0000313" key="3">
    <source>
        <dbReference type="Proteomes" id="UP000030004"/>
    </source>
</evidence>
<name>A0A0A0EIQ5_9RHOB</name>
<dbReference type="eggNOG" id="ENOG5032SAG">
    <property type="taxonomic scope" value="Bacteria"/>
</dbReference>
<dbReference type="STRING" id="1461694.ATO9_01860"/>
<organism evidence="2 3">
    <name type="scientific">Pseudooceanicola atlanticus</name>
    <dbReference type="NCBI Taxonomy" id="1461694"/>
    <lineage>
        <taxon>Bacteria</taxon>
        <taxon>Pseudomonadati</taxon>
        <taxon>Pseudomonadota</taxon>
        <taxon>Alphaproteobacteria</taxon>
        <taxon>Rhodobacterales</taxon>
        <taxon>Paracoccaceae</taxon>
        <taxon>Pseudooceanicola</taxon>
    </lineage>
</organism>
<proteinExistence type="predicted"/>
<comment type="caution">
    <text evidence="2">The sequence shown here is derived from an EMBL/GenBank/DDBJ whole genome shotgun (WGS) entry which is preliminary data.</text>
</comment>
<accession>A0A0A0EIQ5</accession>
<protein>
    <recommendedName>
        <fullName evidence="4">Lipoprotein</fullName>
    </recommendedName>
</protein>
<feature type="region of interest" description="Disordered" evidence="1">
    <location>
        <begin position="84"/>
        <end position="106"/>
    </location>
</feature>
<dbReference type="Proteomes" id="UP000030004">
    <property type="component" value="Unassembled WGS sequence"/>
</dbReference>
<dbReference type="EMBL" id="AQQX01000001">
    <property type="protein sequence ID" value="KGM50269.1"/>
    <property type="molecule type" value="Genomic_DNA"/>
</dbReference>
<dbReference type="AlphaFoldDB" id="A0A0A0EIQ5"/>
<gene>
    <name evidence="2" type="ORF">ATO9_01860</name>
</gene>
<dbReference type="OrthoDB" id="7859745at2"/>
<dbReference type="RefSeq" id="WP_043744266.1">
    <property type="nucleotide sequence ID" value="NZ_AQQX01000001.1"/>
</dbReference>
<keyword evidence="3" id="KW-1185">Reference proteome</keyword>
<sequence>MKLAKIIMAGTAIALVAACHPAPVPGYKGRDRGFDNKHLSELKAGIWVDPNGCDHWIIDDGLEGYLSQRLDKYGKPVCSGTAPPNTATGGFKKGGGIFDPRGPSSS</sequence>
<reference evidence="2 3" key="1">
    <citation type="journal article" date="2015" name="Antonie Van Leeuwenhoek">
        <title>Pseudooceanicola atlanticus gen. nov. sp. nov., isolated from surface seawater of the Atlantic Ocean and reclassification of Oceanicola batsensis, Oceanicola marinus, Oceanicola nitratireducens, Oceanicola nanhaiensis, Oceanicola antarcticus and Oceanicola flagellatus, as Pseudooceanicola batsensis comb. nov., Pseudooceanicola marinus comb. nov., Pseudooceanicola nitratireducens comb. nov., Pseudooceanicola nanhaiensis comb. nov., Pseudooceanicola antarcticus comb. nov., and Pseudooceanicola flagellatus comb. nov.</title>
        <authorList>
            <person name="Lai Q."/>
            <person name="Li G."/>
            <person name="Liu X."/>
            <person name="Du Y."/>
            <person name="Sun F."/>
            <person name="Shao Z."/>
        </authorList>
    </citation>
    <scope>NUCLEOTIDE SEQUENCE [LARGE SCALE GENOMIC DNA]</scope>
    <source>
        <strain evidence="2 3">22II-s11g</strain>
    </source>
</reference>
<evidence type="ECO:0008006" key="4">
    <source>
        <dbReference type="Google" id="ProtNLM"/>
    </source>
</evidence>
<evidence type="ECO:0000313" key="2">
    <source>
        <dbReference type="EMBL" id="KGM50269.1"/>
    </source>
</evidence>